<dbReference type="Proteomes" id="UP001212499">
    <property type="component" value="Unassembled WGS sequence"/>
</dbReference>
<gene>
    <name evidence="1" type="ORF">PN457_16575</name>
</gene>
<evidence type="ECO:0000313" key="2">
    <source>
        <dbReference type="Proteomes" id="UP001212499"/>
    </source>
</evidence>
<accession>A0ABT5AVC1</accession>
<dbReference type="PANTHER" id="PTHR34613">
    <property type="entry name" value="SLL0800 PROTEIN"/>
    <property type="match status" value="1"/>
</dbReference>
<sequence>MSFDNLCKLLSEKHPQRFASWVLGTQQGDVTVLKTELSIEPIRADYVTFLQLQGRILHLEFQTKLESTPPLPLRMLDYWVRLYRLYRLPVTQVVVLLLPPLD</sequence>
<protein>
    <recommendedName>
        <fullName evidence="3">Rpn family recombination-promoting nuclease/putative transposase</fullName>
    </recommendedName>
</protein>
<evidence type="ECO:0000313" key="1">
    <source>
        <dbReference type="EMBL" id="MDB9541256.1"/>
    </source>
</evidence>
<name>A0ABT5AVC1_9CYAN</name>
<evidence type="ECO:0008006" key="3">
    <source>
        <dbReference type="Google" id="ProtNLM"/>
    </source>
</evidence>
<organism evidence="1 2">
    <name type="scientific">Anabaenopsis arnoldii</name>
    <dbReference type="NCBI Taxonomy" id="2152938"/>
    <lineage>
        <taxon>Bacteria</taxon>
        <taxon>Bacillati</taxon>
        <taxon>Cyanobacteriota</taxon>
        <taxon>Cyanophyceae</taxon>
        <taxon>Nostocales</taxon>
        <taxon>Nodulariaceae</taxon>
        <taxon>Anabaenopsis</taxon>
    </lineage>
</organism>
<comment type="caution">
    <text evidence="1">The sequence shown here is derived from an EMBL/GenBank/DDBJ whole genome shotgun (WGS) entry which is preliminary data.</text>
</comment>
<dbReference type="EMBL" id="JAQMUH010000186">
    <property type="protein sequence ID" value="MDB9541256.1"/>
    <property type="molecule type" value="Genomic_DNA"/>
</dbReference>
<dbReference type="PANTHER" id="PTHR34613:SF1">
    <property type="entry name" value="SLL6017 PROTEIN"/>
    <property type="match status" value="1"/>
</dbReference>
<feature type="non-terminal residue" evidence="1">
    <location>
        <position position="102"/>
    </location>
</feature>
<keyword evidence="2" id="KW-1185">Reference proteome</keyword>
<proteinExistence type="predicted"/>
<reference evidence="1 2" key="1">
    <citation type="submission" date="2023-01" db="EMBL/GenBank/DDBJ databases">
        <title>Genomes from the Australian National Cyanobacteria Reference Collection.</title>
        <authorList>
            <person name="Willis A."/>
            <person name="Lee E.M.F."/>
        </authorList>
    </citation>
    <scope>NUCLEOTIDE SEQUENCE [LARGE SCALE GENOMIC DNA]</scope>
    <source>
        <strain evidence="1 2">CS-1033</strain>
    </source>
</reference>